<feature type="domain" description="Peptidase M48" evidence="8">
    <location>
        <begin position="97"/>
        <end position="222"/>
    </location>
</feature>
<evidence type="ECO:0000256" key="6">
    <source>
        <dbReference type="RuleBase" id="RU003983"/>
    </source>
</evidence>
<protein>
    <recommendedName>
        <fullName evidence="8">Peptidase M48 domain-containing protein</fullName>
    </recommendedName>
</protein>
<evidence type="ECO:0000256" key="7">
    <source>
        <dbReference type="SAM" id="MobiDB-lite"/>
    </source>
</evidence>
<dbReference type="InterPro" id="IPR051156">
    <property type="entry name" value="Mito/Outer_Membr_Metalloprot"/>
</dbReference>
<keyword evidence="4 6" id="KW-0862">Zinc</keyword>
<proteinExistence type="inferred from homology"/>
<keyword evidence="5 6" id="KW-0482">Metalloprotease</keyword>
<name>A0A8A3PBD9_9HELO</name>
<evidence type="ECO:0000256" key="5">
    <source>
        <dbReference type="ARBA" id="ARBA00023049"/>
    </source>
</evidence>
<feature type="compositionally biased region" description="Basic and acidic residues" evidence="7">
    <location>
        <begin position="282"/>
        <end position="291"/>
    </location>
</feature>
<keyword evidence="2" id="KW-0479">Metal-binding</keyword>
<reference evidence="9" key="1">
    <citation type="submission" date="2020-10" db="EMBL/GenBank/DDBJ databases">
        <title>Genome Sequence of Monilinia vaccinii-corymbosi Sheds Light on Mummy Berry Disease Infection of Blueberry and Mating Type.</title>
        <authorList>
            <person name="Yow A.G."/>
            <person name="Zhang Y."/>
            <person name="Bansal K."/>
            <person name="Eacker S.M."/>
            <person name="Sullivan S."/>
            <person name="Liachko I."/>
            <person name="Cubeta M.A."/>
            <person name="Rollins J.A."/>
            <person name="Ashrafi H."/>
        </authorList>
    </citation>
    <scope>NUCLEOTIDE SEQUENCE</scope>
    <source>
        <strain evidence="9">RL-1</strain>
    </source>
</reference>
<gene>
    <name evidence="9" type="ORF">DSL72_002000</name>
</gene>
<dbReference type="GO" id="GO:0005743">
    <property type="term" value="C:mitochondrial inner membrane"/>
    <property type="evidence" value="ECO:0007669"/>
    <property type="project" value="TreeGrafter"/>
</dbReference>
<comment type="similarity">
    <text evidence="6">Belongs to the peptidase M48 family.</text>
</comment>
<keyword evidence="10" id="KW-1185">Reference proteome</keyword>
<dbReference type="AlphaFoldDB" id="A0A8A3PBD9"/>
<accession>A0A8A3PBD9</accession>
<dbReference type="PANTHER" id="PTHR22726">
    <property type="entry name" value="METALLOENDOPEPTIDASE OMA1"/>
    <property type="match status" value="1"/>
</dbReference>
<dbReference type="OrthoDB" id="7464992at2759"/>
<dbReference type="GO" id="GO:0034982">
    <property type="term" value="P:mitochondrial protein processing"/>
    <property type="evidence" value="ECO:0007669"/>
    <property type="project" value="TreeGrafter"/>
</dbReference>
<evidence type="ECO:0000256" key="2">
    <source>
        <dbReference type="ARBA" id="ARBA00022723"/>
    </source>
</evidence>
<evidence type="ECO:0000256" key="1">
    <source>
        <dbReference type="ARBA" id="ARBA00022670"/>
    </source>
</evidence>
<dbReference type="Proteomes" id="UP000672032">
    <property type="component" value="Chromosome 3"/>
</dbReference>
<evidence type="ECO:0000256" key="4">
    <source>
        <dbReference type="ARBA" id="ARBA00022833"/>
    </source>
</evidence>
<sequence length="308" mass="35255">MFYSHRDMARMQADCEARAAANLGMHRVDFIQYFDTARHVLNEAEKERLIPVFEKLCPPATSNALDERFGGKDPLPLSIHLVEGDSLYCIDHSTWPGRIFITSWVQDHVAVDQVGLATIISHSLAHSYLNHAGETISFEDFERNARYPAPVLALLAIASRQMRIPAALYCMFVGALYVYGKQICSDIHEKEADLWGLELMRDAGYDVTRATKYWERKRNQTLRLIDSAQYERRVEGADANTKKFLDWYIKDQEEDAENSQKHIATIQAYIEDNDILPQPFEGPRRPIEDLSKPTNPENKPDPDVPESQ</sequence>
<evidence type="ECO:0000259" key="8">
    <source>
        <dbReference type="Pfam" id="PF01435"/>
    </source>
</evidence>
<dbReference type="Pfam" id="PF01435">
    <property type="entry name" value="Peptidase_M48"/>
    <property type="match status" value="1"/>
</dbReference>
<evidence type="ECO:0000313" key="9">
    <source>
        <dbReference type="EMBL" id="QSZ32426.1"/>
    </source>
</evidence>
<evidence type="ECO:0000313" key="10">
    <source>
        <dbReference type="Proteomes" id="UP000672032"/>
    </source>
</evidence>
<feature type="region of interest" description="Disordered" evidence="7">
    <location>
        <begin position="274"/>
        <end position="308"/>
    </location>
</feature>
<comment type="cofactor">
    <cofactor evidence="6">
        <name>Zn(2+)</name>
        <dbReference type="ChEBI" id="CHEBI:29105"/>
    </cofactor>
    <text evidence="6">Binds 1 zinc ion per subunit.</text>
</comment>
<dbReference type="GO" id="GO:0046872">
    <property type="term" value="F:metal ion binding"/>
    <property type="evidence" value="ECO:0007669"/>
    <property type="project" value="UniProtKB-KW"/>
</dbReference>
<dbReference type="InterPro" id="IPR001915">
    <property type="entry name" value="Peptidase_M48"/>
</dbReference>
<keyword evidence="3 6" id="KW-0378">Hydrolase</keyword>
<organism evidence="9 10">
    <name type="scientific">Monilinia vaccinii-corymbosi</name>
    <dbReference type="NCBI Taxonomy" id="61207"/>
    <lineage>
        <taxon>Eukaryota</taxon>
        <taxon>Fungi</taxon>
        <taxon>Dikarya</taxon>
        <taxon>Ascomycota</taxon>
        <taxon>Pezizomycotina</taxon>
        <taxon>Leotiomycetes</taxon>
        <taxon>Helotiales</taxon>
        <taxon>Sclerotiniaceae</taxon>
        <taxon>Monilinia</taxon>
    </lineage>
</organism>
<dbReference type="GO" id="GO:0004222">
    <property type="term" value="F:metalloendopeptidase activity"/>
    <property type="evidence" value="ECO:0007669"/>
    <property type="project" value="InterPro"/>
</dbReference>
<dbReference type="PANTHER" id="PTHR22726:SF1">
    <property type="entry name" value="METALLOENDOPEPTIDASE OMA1, MITOCHONDRIAL"/>
    <property type="match status" value="1"/>
</dbReference>
<dbReference type="GO" id="GO:0006515">
    <property type="term" value="P:protein quality control for misfolded or incompletely synthesized proteins"/>
    <property type="evidence" value="ECO:0007669"/>
    <property type="project" value="TreeGrafter"/>
</dbReference>
<keyword evidence="1 6" id="KW-0645">Protease</keyword>
<dbReference type="EMBL" id="CP063407">
    <property type="protein sequence ID" value="QSZ32426.1"/>
    <property type="molecule type" value="Genomic_DNA"/>
</dbReference>
<evidence type="ECO:0000256" key="3">
    <source>
        <dbReference type="ARBA" id="ARBA00022801"/>
    </source>
</evidence>